<dbReference type="InterPro" id="IPR000847">
    <property type="entry name" value="LysR_HTH_N"/>
</dbReference>
<dbReference type="Proteomes" id="UP000650424">
    <property type="component" value="Unassembled WGS sequence"/>
</dbReference>
<feature type="domain" description="HTH lysR-type" evidence="5">
    <location>
        <begin position="1"/>
        <end position="59"/>
    </location>
</feature>
<evidence type="ECO:0000313" key="6">
    <source>
        <dbReference type="EMBL" id="MBC3918300.1"/>
    </source>
</evidence>
<evidence type="ECO:0000259" key="5">
    <source>
        <dbReference type="PROSITE" id="PS50931"/>
    </source>
</evidence>
<evidence type="ECO:0000256" key="4">
    <source>
        <dbReference type="ARBA" id="ARBA00023163"/>
    </source>
</evidence>
<dbReference type="EMBL" id="JACOGF010000005">
    <property type="protein sequence ID" value="MBC3918300.1"/>
    <property type="molecule type" value="Genomic_DNA"/>
</dbReference>
<evidence type="ECO:0000256" key="2">
    <source>
        <dbReference type="ARBA" id="ARBA00023015"/>
    </source>
</evidence>
<accession>A0ABR6ZS06</accession>
<dbReference type="Gene3D" id="1.10.10.10">
    <property type="entry name" value="Winged helix-like DNA-binding domain superfamily/Winged helix DNA-binding domain"/>
    <property type="match status" value="1"/>
</dbReference>
<dbReference type="Pfam" id="PF03466">
    <property type="entry name" value="LysR_substrate"/>
    <property type="match status" value="1"/>
</dbReference>
<reference evidence="6 7" key="1">
    <citation type="submission" date="2020-08" db="EMBL/GenBank/DDBJ databases">
        <title>Novel species isolated from subtropical streams in China.</title>
        <authorList>
            <person name="Lu H."/>
        </authorList>
    </citation>
    <scope>NUCLEOTIDE SEQUENCE [LARGE SCALE GENOMIC DNA]</scope>
    <source>
        <strain evidence="6 7">CY18W</strain>
    </source>
</reference>
<keyword evidence="4" id="KW-0804">Transcription</keyword>
<sequence length="290" mass="32355">MDKLKCMEVFVTVVETGNFTLASVKLDITSVMVGKQIRQLEELLGSRLLKRNTRHQSLTDAGAIYYRRAKTILNDINEAQDAVLELETGLGGKLRISAPVSMGSCVIAPLLASYFHRFPTVEIELVLSNAKVDLIDEGFDLTIRVGVLPDSGLVARPLRPYRNLICGSPAYFQREGVPRKWSDLDKHRCLAHQLWQPVWQQDDGAELSWPTRHVFSSNDGYALRAAAIGGVGLIMQPEALLEEAIQNGQLVSVLTDFLPPPLPVHLIYLQDPYPRRKLTSLVDFLVDALR</sequence>
<proteinExistence type="inferred from homology"/>
<protein>
    <submittedName>
        <fullName evidence="6">LysR family transcriptional regulator</fullName>
    </submittedName>
</protein>
<comment type="caution">
    <text evidence="6">The sequence shown here is derived from an EMBL/GenBank/DDBJ whole genome shotgun (WGS) entry which is preliminary data.</text>
</comment>
<evidence type="ECO:0000313" key="7">
    <source>
        <dbReference type="Proteomes" id="UP000650424"/>
    </source>
</evidence>
<dbReference type="PROSITE" id="PS50931">
    <property type="entry name" value="HTH_LYSR"/>
    <property type="match status" value="1"/>
</dbReference>
<keyword evidence="2" id="KW-0805">Transcription regulation</keyword>
<dbReference type="InterPro" id="IPR058163">
    <property type="entry name" value="LysR-type_TF_proteobact-type"/>
</dbReference>
<dbReference type="PANTHER" id="PTHR30537">
    <property type="entry name" value="HTH-TYPE TRANSCRIPTIONAL REGULATOR"/>
    <property type="match status" value="1"/>
</dbReference>
<dbReference type="Gene3D" id="3.40.190.290">
    <property type="match status" value="1"/>
</dbReference>
<keyword evidence="3" id="KW-0238">DNA-binding</keyword>
<keyword evidence="7" id="KW-1185">Reference proteome</keyword>
<evidence type="ECO:0000256" key="3">
    <source>
        <dbReference type="ARBA" id="ARBA00023125"/>
    </source>
</evidence>
<dbReference type="RefSeq" id="WP_186947549.1">
    <property type="nucleotide sequence ID" value="NZ_JACOGF010000005.1"/>
</dbReference>
<comment type="similarity">
    <text evidence="1">Belongs to the LysR transcriptional regulatory family.</text>
</comment>
<evidence type="ECO:0000256" key="1">
    <source>
        <dbReference type="ARBA" id="ARBA00009437"/>
    </source>
</evidence>
<dbReference type="SUPFAM" id="SSF46785">
    <property type="entry name" value="Winged helix' DNA-binding domain"/>
    <property type="match status" value="1"/>
</dbReference>
<dbReference type="SUPFAM" id="SSF53850">
    <property type="entry name" value="Periplasmic binding protein-like II"/>
    <property type="match status" value="1"/>
</dbReference>
<dbReference type="InterPro" id="IPR036388">
    <property type="entry name" value="WH-like_DNA-bd_sf"/>
</dbReference>
<gene>
    <name evidence="6" type="ORF">H8L32_12485</name>
</gene>
<dbReference type="InterPro" id="IPR036390">
    <property type="entry name" value="WH_DNA-bd_sf"/>
</dbReference>
<dbReference type="Pfam" id="PF00126">
    <property type="entry name" value="HTH_1"/>
    <property type="match status" value="1"/>
</dbReference>
<dbReference type="InterPro" id="IPR005119">
    <property type="entry name" value="LysR_subst-bd"/>
</dbReference>
<name>A0ABR6ZS06_9BURK</name>
<organism evidence="6 7">
    <name type="scientific">Undibacterium hunanense</name>
    <dbReference type="NCBI Taxonomy" id="2762292"/>
    <lineage>
        <taxon>Bacteria</taxon>
        <taxon>Pseudomonadati</taxon>
        <taxon>Pseudomonadota</taxon>
        <taxon>Betaproteobacteria</taxon>
        <taxon>Burkholderiales</taxon>
        <taxon>Oxalobacteraceae</taxon>
        <taxon>Undibacterium</taxon>
    </lineage>
</organism>
<dbReference type="PANTHER" id="PTHR30537:SF5">
    <property type="entry name" value="HTH-TYPE TRANSCRIPTIONAL ACTIVATOR TTDR-RELATED"/>
    <property type="match status" value="1"/>
</dbReference>